<dbReference type="STRING" id="231916.A0A409VQE6"/>
<evidence type="ECO:0000313" key="4">
    <source>
        <dbReference type="Proteomes" id="UP000284706"/>
    </source>
</evidence>
<dbReference type="OrthoDB" id="3229610at2759"/>
<feature type="transmembrane region" description="Helical" evidence="2">
    <location>
        <begin position="138"/>
        <end position="158"/>
    </location>
</feature>
<keyword evidence="4" id="KW-1185">Reference proteome</keyword>
<feature type="transmembrane region" description="Helical" evidence="2">
    <location>
        <begin position="46"/>
        <end position="66"/>
    </location>
</feature>
<evidence type="ECO:0008006" key="5">
    <source>
        <dbReference type="Google" id="ProtNLM"/>
    </source>
</evidence>
<keyword evidence="2" id="KW-0812">Transmembrane</keyword>
<dbReference type="AlphaFoldDB" id="A0A409VQE6"/>
<gene>
    <name evidence="3" type="ORF">CVT26_006088</name>
</gene>
<keyword evidence="2" id="KW-0472">Membrane</keyword>
<comment type="caution">
    <text evidence="3">The sequence shown here is derived from an EMBL/GenBank/DDBJ whole genome shotgun (WGS) entry which is preliminary data.</text>
</comment>
<dbReference type="InParanoid" id="A0A409VQE6"/>
<evidence type="ECO:0000256" key="2">
    <source>
        <dbReference type="SAM" id="Phobius"/>
    </source>
</evidence>
<feature type="transmembrane region" description="Helical" evidence="2">
    <location>
        <begin position="193"/>
        <end position="219"/>
    </location>
</feature>
<feature type="region of interest" description="Disordered" evidence="1">
    <location>
        <begin position="304"/>
        <end position="325"/>
    </location>
</feature>
<dbReference type="EMBL" id="NHYE01005596">
    <property type="protein sequence ID" value="PPQ68416.1"/>
    <property type="molecule type" value="Genomic_DNA"/>
</dbReference>
<feature type="transmembrane region" description="Helical" evidence="2">
    <location>
        <begin position="12"/>
        <end position="34"/>
    </location>
</feature>
<sequence length="368" mass="40775">MTLKLSFGTTLALDVILTVLHTVAIGSTIFRVYHRARTRRLWWDDFIAAFSMLADTVYICVLWFAYASRGSLLQTHKSLLARYWLSSIFFFLVIWCGALASPVISWRRALRLKLRTARTSLALTIARIFPPKDPTRRFAIGLALLSTILCLVAIIQSATICSKRLTVSPAPVCQWPTALRAVVTVGEFSVSDFIFNVLSHISASISCDALLVITPLYKLWRVRLPRNQRRLILICFTASTLTTLATVSCAIFQFAPSSWEPAKSVLRGKINYLEAMCNFLVVVTYLYRLCRRGDDLDMPAGHPPAAGFDVHPSTPTTSPSQTTASCSTRYTLTEVVETAYTSANAALETTLPAMRLTSDVASGVCRDS</sequence>
<protein>
    <recommendedName>
        <fullName evidence="5">G-protein coupled receptors family 1 profile domain-containing protein</fullName>
    </recommendedName>
</protein>
<evidence type="ECO:0000256" key="1">
    <source>
        <dbReference type="SAM" id="MobiDB-lite"/>
    </source>
</evidence>
<evidence type="ECO:0000313" key="3">
    <source>
        <dbReference type="EMBL" id="PPQ68416.1"/>
    </source>
</evidence>
<keyword evidence="2" id="KW-1133">Transmembrane helix</keyword>
<reference evidence="3 4" key="1">
    <citation type="journal article" date="2018" name="Evol. Lett.">
        <title>Horizontal gene cluster transfer increased hallucinogenic mushroom diversity.</title>
        <authorList>
            <person name="Reynolds H.T."/>
            <person name="Vijayakumar V."/>
            <person name="Gluck-Thaler E."/>
            <person name="Korotkin H.B."/>
            <person name="Matheny P.B."/>
            <person name="Slot J.C."/>
        </authorList>
    </citation>
    <scope>NUCLEOTIDE SEQUENCE [LARGE SCALE GENOMIC DNA]</scope>
    <source>
        <strain evidence="3 4">SRW20</strain>
    </source>
</reference>
<proteinExistence type="predicted"/>
<feature type="transmembrane region" description="Helical" evidence="2">
    <location>
        <begin position="231"/>
        <end position="255"/>
    </location>
</feature>
<feature type="transmembrane region" description="Helical" evidence="2">
    <location>
        <begin position="86"/>
        <end position="106"/>
    </location>
</feature>
<dbReference type="Proteomes" id="UP000284706">
    <property type="component" value="Unassembled WGS sequence"/>
</dbReference>
<name>A0A409VQE6_9AGAR</name>
<organism evidence="3 4">
    <name type="scientific">Gymnopilus dilepis</name>
    <dbReference type="NCBI Taxonomy" id="231916"/>
    <lineage>
        <taxon>Eukaryota</taxon>
        <taxon>Fungi</taxon>
        <taxon>Dikarya</taxon>
        <taxon>Basidiomycota</taxon>
        <taxon>Agaricomycotina</taxon>
        <taxon>Agaricomycetes</taxon>
        <taxon>Agaricomycetidae</taxon>
        <taxon>Agaricales</taxon>
        <taxon>Agaricineae</taxon>
        <taxon>Hymenogastraceae</taxon>
        <taxon>Gymnopilus</taxon>
    </lineage>
</organism>
<accession>A0A409VQE6</accession>
<feature type="compositionally biased region" description="Low complexity" evidence="1">
    <location>
        <begin position="312"/>
        <end position="325"/>
    </location>
</feature>
<feature type="transmembrane region" description="Helical" evidence="2">
    <location>
        <begin position="270"/>
        <end position="290"/>
    </location>
</feature>